<organism evidence="2 3">
    <name type="scientific">Tectimicrobiota bacterium</name>
    <dbReference type="NCBI Taxonomy" id="2528274"/>
    <lineage>
        <taxon>Bacteria</taxon>
        <taxon>Pseudomonadati</taxon>
        <taxon>Nitrospinota/Tectimicrobiota group</taxon>
        <taxon>Candidatus Tectimicrobiota</taxon>
    </lineage>
</organism>
<evidence type="ECO:0000313" key="3">
    <source>
        <dbReference type="Proteomes" id="UP000741360"/>
    </source>
</evidence>
<feature type="chain" id="PRO_5036819386" evidence="1">
    <location>
        <begin position="21"/>
        <end position="153"/>
    </location>
</feature>
<comment type="caution">
    <text evidence="2">The sequence shown here is derived from an EMBL/GenBank/DDBJ whole genome shotgun (WGS) entry which is preliminary data.</text>
</comment>
<dbReference type="AlphaFoldDB" id="A0A932GP70"/>
<accession>A0A932GP70</accession>
<evidence type="ECO:0000313" key="2">
    <source>
        <dbReference type="EMBL" id="MBI3014626.1"/>
    </source>
</evidence>
<dbReference type="Proteomes" id="UP000741360">
    <property type="component" value="Unassembled WGS sequence"/>
</dbReference>
<dbReference type="EMBL" id="JACPSX010000108">
    <property type="protein sequence ID" value="MBI3014626.1"/>
    <property type="molecule type" value="Genomic_DNA"/>
</dbReference>
<protein>
    <submittedName>
        <fullName evidence="2">Uncharacterized protein</fullName>
    </submittedName>
</protein>
<sequence>MSKSLIFLAFILAIPVPSLAGSATDQVVARDAAGTKFVAEYLSRLKNERTAVFYGECSLKDGGKAGIVIPLGKKEGLYIERSSDKTVANTADLIWVDGQWQTEVAQGGVYTITRANNLIGEIMSYSFQFISPDKLDLIPTSKPKKACVERVPQ</sequence>
<proteinExistence type="predicted"/>
<name>A0A932GP70_UNCTE</name>
<evidence type="ECO:0000256" key="1">
    <source>
        <dbReference type="SAM" id="SignalP"/>
    </source>
</evidence>
<reference evidence="2" key="1">
    <citation type="submission" date="2020-07" db="EMBL/GenBank/DDBJ databases">
        <title>Huge and variable diversity of episymbiotic CPR bacteria and DPANN archaea in groundwater ecosystems.</title>
        <authorList>
            <person name="He C.Y."/>
            <person name="Keren R."/>
            <person name="Whittaker M."/>
            <person name="Farag I.F."/>
            <person name="Doudna J."/>
            <person name="Cate J.H.D."/>
            <person name="Banfield J.F."/>
        </authorList>
    </citation>
    <scope>NUCLEOTIDE SEQUENCE</scope>
    <source>
        <strain evidence="2">NC_groundwater_717_Ag_S-0.2um_59_8</strain>
    </source>
</reference>
<gene>
    <name evidence="2" type="ORF">HYY65_06120</name>
</gene>
<feature type="signal peptide" evidence="1">
    <location>
        <begin position="1"/>
        <end position="20"/>
    </location>
</feature>
<keyword evidence="1" id="KW-0732">Signal</keyword>